<dbReference type="InterPro" id="IPR007120">
    <property type="entry name" value="DNA-dir_RNAP_su2_dom"/>
</dbReference>
<gene>
    <name evidence="20" type="ORF">ABY42_01585</name>
</gene>
<dbReference type="InterPro" id="IPR007121">
    <property type="entry name" value="RNA_pol_bsu_CS"/>
</dbReference>
<dbReference type="RefSeq" id="WP_004973581.1">
    <property type="nucleotide sequence ID" value="NZ_CP011947.1"/>
</dbReference>
<keyword evidence="4 14" id="KW-0240">DNA-directed RNA polymerase</keyword>
<evidence type="ECO:0000256" key="5">
    <source>
        <dbReference type="ARBA" id="ARBA00022490"/>
    </source>
</evidence>
<dbReference type="InterPro" id="IPR019969">
    <property type="entry name" value="RNAP_Rpo2"/>
</dbReference>
<protein>
    <recommendedName>
        <fullName evidence="14">DNA-directed RNA polymerase subunit beta</fullName>
        <ecNumber evidence="14">2.7.7.6</ecNumber>
    </recommendedName>
</protein>
<dbReference type="GO" id="GO:0003899">
    <property type="term" value="F:DNA-directed RNA polymerase activity"/>
    <property type="evidence" value="ECO:0007669"/>
    <property type="project" value="UniProtKB-EC"/>
</dbReference>
<comment type="similarity">
    <text evidence="3 14">Belongs to the RNA polymerase beta chain family.</text>
</comment>
<dbReference type="InterPro" id="IPR007646">
    <property type="entry name" value="RNA_pol_Rpb2_4"/>
</dbReference>
<accession>C5NSD4</accession>
<evidence type="ECO:0000256" key="15">
    <source>
        <dbReference type="SAM" id="MobiDB-lite"/>
    </source>
</evidence>
<keyword evidence="5" id="KW-0963">Cytoplasm</keyword>
<evidence type="ECO:0000256" key="14">
    <source>
        <dbReference type="RuleBase" id="RU363031"/>
    </source>
</evidence>
<keyword evidence="9" id="KW-0862">Zinc</keyword>
<reference evidence="21" key="1">
    <citation type="journal article" date="2010" name="Int. J. Syst. Evol. Microbiol.">
        <title>Further refinement of the phylogeny of the Halobacteriaceae based on the full-length RNA polymerase subunit B' (rpoB') gene.</title>
        <authorList>
            <person name="Minegishi H."/>
            <person name="Kamekura M."/>
            <person name="Itoh T."/>
            <person name="Echigo A."/>
            <person name="Usami R."/>
            <person name="Hashimoto T."/>
        </authorList>
    </citation>
    <scope>NUCLEOTIDE SEQUENCE</scope>
    <source>
        <strain evidence="21">JCM 8863</strain>
    </source>
</reference>
<comment type="subunit">
    <text evidence="12">Part of the RNA polymerase complex.</text>
</comment>
<dbReference type="Pfam" id="PF00562">
    <property type="entry name" value="RNA_pol_Rpb2_6"/>
    <property type="match status" value="1"/>
</dbReference>
<keyword evidence="8" id="KW-0479">Metal-binding</keyword>
<comment type="catalytic activity">
    <reaction evidence="13 14">
        <text>RNA(n) + a ribonucleoside 5'-triphosphate = RNA(n+1) + diphosphate</text>
        <dbReference type="Rhea" id="RHEA:21248"/>
        <dbReference type="Rhea" id="RHEA-COMP:14527"/>
        <dbReference type="Rhea" id="RHEA-COMP:17342"/>
        <dbReference type="ChEBI" id="CHEBI:33019"/>
        <dbReference type="ChEBI" id="CHEBI:61557"/>
        <dbReference type="ChEBI" id="CHEBI:140395"/>
        <dbReference type="EC" id="2.7.7.6"/>
    </reaction>
</comment>
<evidence type="ECO:0000313" key="20">
    <source>
        <dbReference type="EMBL" id="AKU06496.1"/>
    </source>
</evidence>
<organism evidence="21">
    <name type="scientific">Haloferax gibbonsii</name>
    <dbReference type="NCBI Taxonomy" id="35746"/>
    <lineage>
        <taxon>Archaea</taxon>
        <taxon>Methanobacteriati</taxon>
        <taxon>Methanobacteriota</taxon>
        <taxon>Stenosarchaea group</taxon>
        <taxon>Halobacteria</taxon>
        <taxon>Halobacteriales</taxon>
        <taxon>Haloferacaceae</taxon>
        <taxon>Haloferax</taxon>
    </lineage>
</organism>
<name>C5NSD4_HALGI</name>
<evidence type="ECO:0000256" key="9">
    <source>
        <dbReference type="ARBA" id="ARBA00022833"/>
    </source>
</evidence>
<dbReference type="PANTHER" id="PTHR20856">
    <property type="entry name" value="DNA-DIRECTED RNA POLYMERASE I SUBUNIT 2"/>
    <property type="match status" value="1"/>
</dbReference>
<keyword evidence="7 14" id="KW-0548">Nucleotidyltransferase</keyword>
<evidence type="ECO:0000256" key="3">
    <source>
        <dbReference type="ARBA" id="ARBA00006835"/>
    </source>
</evidence>
<feature type="domain" description="RNA polymerase Rpb2" evidence="17">
    <location>
        <begin position="514"/>
        <end position="605"/>
    </location>
</feature>
<dbReference type="PROSITE" id="PS01166">
    <property type="entry name" value="RNA_POL_BETA"/>
    <property type="match status" value="1"/>
</dbReference>
<dbReference type="Pfam" id="PF04567">
    <property type="entry name" value="RNA_pol_Rpb2_5"/>
    <property type="match status" value="1"/>
</dbReference>
<proteinExistence type="inferred from homology"/>
<dbReference type="InterPro" id="IPR015712">
    <property type="entry name" value="DNA-dir_RNA_pol_su2"/>
</dbReference>
<dbReference type="Gene3D" id="2.40.270.10">
    <property type="entry name" value="DNA-directed RNA polymerase, subunit 2, domain 6"/>
    <property type="match status" value="1"/>
</dbReference>
<dbReference type="SUPFAM" id="SSF64484">
    <property type="entry name" value="beta and beta-prime subunits of DNA dependent RNA-polymerase"/>
    <property type="match status" value="1"/>
</dbReference>
<dbReference type="GeneID" id="25244612"/>
<dbReference type="InterPro" id="IPR014724">
    <property type="entry name" value="RNA_pol_RPB2_OB-fold"/>
</dbReference>
<evidence type="ECO:0000259" key="16">
    <source>
        <dbReference type="Pfam" id="PF00562"/>
    </source>
</evidence>
<keyword evidence="11 14" id="KW-0804">Transcription</keyword>
<dbReference type="EC" id="2.7.7.6" evidence="14"/>
<evidence type="ECO:0000259" key="19">
    <source>
        <dbReference type="Pfam" id="PF04567"/>
    </source>
</evidence>
<comment type="cofactor">
    <cofactor evidence="1">
        <name>Zn(2+)</name>
        <dbReference type="ChEBI" id="CHEBI:29105"/>
    </cofactor>
</comment>
<evidence type="ECO:0000313" key="22">
    <source>
        <dbReference type="Proteomes" id="UP000066124"/>
    </source>
</evidence>
<evidence type="ECO:0000256" key="12">
    <source>
        <dbReference type="ARBA" id="ARBA00025838"/>
    </source>
</evidence>
<evidence type="ECO:0000256" key="8">
    <source>
        <dbReference type="ARBA" id="ARBA00022723"/>
    </source>
</evidence>
<feature type="domain" description="RNA polymerase Rpb2" evidence="18">
    <location>
        <begin position="10"/>
        <end position="71"/>
    </location>
</feature>
<dbReference type="FunFam" id="2.40.270.10:FF:000011">
    <property type="entry name" value="DNA-directed RNA polymerase subunit beta"/>
    <property type="match status" value="1"/>
</dbReference>
<reference evidence="22" key="2">
    <citation type="journal article" date="2015" name="J. Biotechnol.">
        <title>Complete genome sequence of Haloferax gibbonsii strain ARA6, a potential producer of polyhydroxyalkanoates and halocins isolated from Araruama, Rio de Janeiro, Brasil.</title>
        <authorList>
            <person name="Pinto L.H."/>
            <person name="D'Alincourt Carvalho-Assef A.P."/>
            <person name="Vieira R.P."/>
            <person name="Clementino M.M."/>
            <person name="Albano R.M."/>
        </authorList>
    </citation>
    <scope>NUCLEOTIDE SEQUENCE [LARGE SCALE GENOMIC DNA]</scope>
    <source>
        <strain evidence="22">ARA6</strain>
    </source>
</reference>
<sequence>MAQAQREAKVYVNGSLVGTHPDPNQLAAQIREARRRGDVSQMVNVSVKERTREVIINADAGRARRPLIVVEDGEPLLDDDHVEALDNNDLDFDDLVERGLVEFIDAEEEEDIYVAVDEDELNEDHTHLEIDPQLIFGIGAGMIPYPEHNASPRITMGAGMMKQSLGLPAANYRIRPDTRQHLMHYPQLSMVKTQTTEQIGFDERPAAQNFVVAVMSYEGFNIEDALVMNKGSVERALARSHFFRTYEGEERRYPGGQEDRFEIPSQDVRGARGEDAYSHLDEDGLVNPETVVDENSVLLGKTSPPRFLEEPDDMAGLSPQKRRETSVTMRSGESGVVDTVTLMEGEDGSKLAKVSVRDQRVPELGDKFASRHGQKGVVGHLAPQEDMPFTADGVVPDLVLNPHALPSRMTVGHVLEMLGGKVGALEGRRVDGTAFQGENEEELRSALEERGFMSSGKEVMYSGVTGEKIEAEIFVGIIFYHKLYHMVSNKLHARSRGPVQVLTRQPTEGRAREGGLRLGEMERDTVIGHGAAMVLQERLLDSSDKEKVYISADTGMVAVEDRDQRRIYDPVTGDEDNIHEIEISYAFKLLLDEMVALGVRPRIELKDAV</sequence>
<dbReference type="NCBIfam" id="TIGR03670">
    <property type="entry name" value="rpoB_arch"/>
    <property type="match status" value="1"/>
</dbReference>
<dbReference type="Pfam" id="PF04566">
    <property type="entry name" value="RNA_pol_Rpb2_4"/>
    <property type="match status" value="1"/>
</dbReference>
<evidence type="ECO:0000256" key="11">
    <source>
        <dbReference type="ARBA" id="ARBA00023163"/>
    </source>
</evidence>
<dbReference type="Proteomes" id="UP000066124">
    <property type="component" value="Chromosome"/>
</dbReference>
<keyword evidence="6 14" id="KW-0808">Transferase</keyword>
<evidence type="ECO:0000313" key="21">
    <source>
        <dbReference type="EMBL" id="BAH80353.1"/>
    </source>
</evidence>
<keyword evidence="10" id="KW-0238">DNA-binding</keyword>
<dbReference type="GO" id="GO:0006351">
    <property type="term" value="P:DNA-templated transcription"/>
    <property type="evidence" value="ECO:0007669"/>
    <property type="project" value="InterPro"/>
</dbReference>
<evidence type="ECO:0000256" key="2">
    <source>
        <dbReference type="ARBA" id="ARBA00004496"/>
    </source>
</evidence>
<dbReference type="Gene3D" id="3.90.1070.20">
    <property type="match status" value="1"/>
</dbReference>
<evidence type="ECO:0000256" key="6">
    <source>
        <dbReference type="ARBA" id="ARBA00022679"/>
    </source>
</evidence>
<dbReference type="GO" id="GO:0005737">
    <property type="term" value="C:cytoplasm"/>
    <property type="evidence" value="ECO:0007669"/>
    <property type="project" value="UniProtKB-SubCell"/>
</dbReference>
<evidence type="ECO:0000259" key="18">
    <source>
        <dbReference type="Pfam" id="PF04566"/>
    </source>
</evidence>
<dbReference type="Gene3D" id="3.90.1800.10">
    <property type="entry name" value="RNA polymerase alpha subunit dimerisation domain"/>
    <property type="match status" value="1"/>
</dbReference>
<dbReference type="AlphaFoldDB" id="C5NSD4"/>
<dbReference type="Pfam" id="PF04560">
    <property type="entry name" value="RNA_pol_Rpb2_7"/>
    <property type="match status" value="1"/>
</dbReference>
<evidence type="ECO:0000259" key="17">
    <source>
        <dbReference type="Pfam" id="PF04560"/>
    </source>
</evidence>
<dbReference type="GO" id="GO:0008270">
    <property type="term" value="F:zinc ion binding"/>
    <property type="evidence" value="ECO:0007669"/>
    <property type="project" value="InterPro"/>
</dbReference>
<reference evidence="20" key="3">
    <citation type="submission" date="2015-06" db="EMBL/GenBank/DDBJ databases">
        <authorList>
            <person name="Hoefler B.C."/>
            <person name="Straight P.D."/>
        </authorList>
    </citation>
    <scope>NUCLEOTIDE SEQUENCE [LARGE SCALE GENOMIC DNA]</scope>
    <source>
        <strain evidence="20">ARA6</strain>
    </source>
</reference>
<evidence type="ECO:0000256" key="1">
    <source>
        <dbReference type="ARBA" id="ARBA00001947"/>
    </source>
</evidence>
<evidence type="ECO:0000256" key="10">
    <source>
        <dbReference type="ARBA" id="ARBA00023125"/>
    </source>
</evidence>
<dbReference type="GO" id="GO:0003677">
    <property type="term" value="F:DNA binding"/>
    <property type="evidence" value="ECO:0007669"/>
    <property type="project" value="UniProtKB-KW"/>
</dbReference>
<dbReference type="InterPro" id="IPR037033">
    <property type="entry name" value="DNA-dir_RNAP_su2_hyb_sf"/>
</dbReference>
<dbReference type="InterPro" id="IPR007647">
    <property type="entry name" value="RNA_pol_Rpb2_5"/>
</dbReference>
<dbReference type="EMBL" id="CP011947">
    <property type="protein sequence ID" value="AKU06496.1"/>
    <property type="molecule type" value="Genomic_DNA"/>
</dbReference>
<feature type="domain" description="RNA polymerase Rpb2" evidence="19">
    <location>
        <begin position="92"/>
        <end position="125"/>
    </location>
</feature>
<dbReference type="InterPro" id="IPR007641">
    <property type="entry name" value="RNA_pol_Rpb2_7"/>
</dbReference>
<feature type="domain" description="DNA-directed RNA polymerase subunit 2 hybrid-binding" evidence="16">
    <location>
        <begin position="140"/>
        <end position="512"/>
    </location>
</feature>
<dbReference type="CDD" id="cd00653">
    <property type="entry name" value="RNA_pol_B_RPB2"/>
    <property type="match status" value="1"/>
</dbReference>
<dbReference type="GO" id="GO:0000428">
    <property type="term" value="C:DNA-directed RNA polymerase complex"/>
    <property type="evidence" value="ECO:0007669"/>
    <property type="project" value="UniProtKB-KW"/>
</dbReference>
<evidence type="ECO:0000256" key="4">
    <source>
        <dbReference type="ARBA" id="ARBA00022478"/>
    </source>
</evidence>
<comment type="subcellular location">
    <subcellularLocation>
        <location evidence="2">Cytoplasm</location>
    </subcellularLocation>
</comment>
<dbReference type="GO" id="GO:0032549">
    <property type="term" value="F:ribonucleoside binding"/>
    <property type="evidence" value="ECO:0007669"/>
    <property type="project" value="InterPro"/>
</dbReference>
<dbReference type="KEGG" id="hgi:ABY42_01585"/>
<feature type="region of interest" description="Disordered" evidence="15">
    <location>
        <begin position="301"/>
        <end position="332"/>
    </location>
</feature>
<evidence type="ECO:0000256" key="13">
    <source>
        <dbReference type="ARBA" id="ARBA00048552"/>
    </source>
</evidence>
<dbReference type="PATRIC" id="fig|35746.4.peg.337"/>
<dbReference type="Gene3D" id="2.40.50.150">
    <property type="match status" value="1"/>
</dbReference>
<evidence type="ECO:0000256" key="7">
    <source>
        <dbReference type="ARBA" id="ARBA00022695"/>
    </source>
</evidence>
<dbReference type="EMBL" id="AB477164">
    <property type="protein sequence ID" value="BAH80353.1"/>
    <property type="molecule type" value="Genomic_DNA"/>
</dbReference>
<comment type="function">
    <text evidence="14">DNA-dependent RNA polymerase catalyzes the transcription of DNA into RNA using the four ribonucleoside triphosphates as substrates.</text>
</comment>